<dbReference type="GO" id="GO:0008250">
    <property type="term" value="C:oligosaccharyltransferase complex"/>
    <property type="evidence" value="ECO:0007669"/>
    <property type="project" value="UniProtKB-UniRule"/>
</dbReference>
<dbReference type="Proteomes" id="UP000192578">
    <property type="component" value="Unassembled WGS sequence"/>
</dbReference>
<dbReference type="GO" id="GO:0006487">
    <property type="term" value="P:protein N-linked glycosylation"/>
    <property type="evidence" value="ECO:0007669"/>
    <property type="project" value="UniProtKB-UniRule"/>
</dbReference>
<evidence type="ECO:0000256" key="4">
    <source>
        <dbReference type="ARBA" id="ARBA00022989"/>
    </source>
</evidence>
<dbReference type="PANTHER" id="PTHR13636">
    <property type="entry name" value="TRANSMEMBRANE PROTEIN 258"/>
    <property type="match status" value="1"/>
</dbReference>
<evidence type="ECO:0000256" key="1">
    <source>
        <dbReference type="ARBA" id="ARBA00004141"/>
    </source>
</evidence>
<accession>A0A1W0XEX7</accession>
<keyword evidence="3 6" id="KW-0812">Transmembrane</keyword>
<dbReference type="InterPro" id="IPR007915">
    <property type="entry name" value="TMEM258/Ost5"/>
</dbReference>
<keyword evidence="8" id="KW-1185">Reference proteome</keyword>
<comment type="caution">
    <text evidence="7">The sequence shown here is derived from an EMBL/GenBank/DDBJ whole genome shotgun (WGS) entry which is preliminary data.</text>
</comment>
<dbReference type="AlphaFoldDB" id="A0A1W0XEX7"/>
<feature type="transmembrane region" description="Helical" evidence="6">
    <location>
        <begin position="62"/>
        <end position="86"/>
    </location>
</feature>
<evidence type="ECO:0000313" key="8">
    <source>
        <dbReference type="Proteomes" id="UP000192578"/>
    </source>
</evidence>
<reference evidence="8" key="1">
    <citation type="submission" date="2017-01" db="EMBL/GenBank/DDBJ databases">
        <title>Comparative genomics of anhydrobiosis in the tardigrade Hypsibius dujardini.</title>
        <authorList>
            <person name="Yoshida Y."/>
            <person name="Koutsovoulos G."/>
            <person name="Laetsch D."/>
            <person name="Stevens L."/>
            <person name="Kumar S."/>
            <person name="Horikawa D."/>
            <person name="Ishino K."/>
            <person name="Komine S."/>
            <person name="Tomita M."/>
            <person name="Blaxter M."/>
            <person name="Arakawa K."/>
        </authorList>
    </citation>
    <scope>NUCLEOTIDE SEQUENCE [LARGE SCALE GENOMIC DNA]</scope>
    <source>
        <strain evidence="8">Z151</strain>
    </source>
</reference>
<comment type="similarity">
    <text evidence="2 6">Belongs to the OST5 family.</text>
</comment>
<organism evidence="7 8">
    <name type="scientific">Hypsibius exemplaris</name>
    <name type="common">Freshwater tardigrade</name>
    <dbReference type="NCBI Taxonomy" id="2072580"/>
    <lineage>
        <taxon>Eukaryota</taxon>
        <taxon>Metazoa</taxon>
        <taxon>Ecdysozoa</taxon>
        <taxon>Tardigrada</taxon>
        <taxon>Eutardigrada</taxon>
        <taxon>Parachela</taxon>
        <taxon>Hypsibioidea</taxon>
        <taxon>Hypsibiidae</taxon>
        <taxon>Hypsibius</taxon>
    </lineage>
</organism>
<evidence type="ECO:0000256" key="2">
    <source>
        <dbReference type="ARBA" id="ARBA00009825"/>
    </source>
</evidence>
<comment type="subcellular location">
    <subcellularLocation>
        <location evidence="1 6">Membrane</location>
        <topology evidence="1 6">Multi-pass membrane protein</topology>
    </subcellularLocation>
</comment>
<gene>
    <name evidence="7" type="ORF">BV898_00169</name>
</gene>
<keyword evidence="4 6" id="KW-1133">Transmembrane helix</keyword>
<name>A0A1W0XEX7_HYPEX</name>
<evidence type="ECO:0000256" key="6">
    <source>
        <dbReference type="RuleBase" id="RU367008"/>
    </source>
</evidence>
<comment type="function">
    <text evidence="6">Subunit of the oligosaccharyl transferase (OST) complex that catalyzes the initial transfer of a defined glycan (Glc(3)Man(9)GlcNAc(2) in eukaryotes) from the lipid carrier dolichol-pyrophosphate to an asparagine residue within an Asn-X-Ser/Thr consensus motif in nascent polypeptide chains, the first step in protein N-glycosylation. N-glycosylation occurs cotranslationally and the complex associates with the Sec61 complex at the channel-forming translocon complex that mediates protein translocation across the endoplasmic reticulum (ER). All subunits are required for a maximal enzyme activity.</text>
</comment>
<comment type="subunit">
    <text evidence="6">Component of the oligosaccharyltransferase (OST) complex.</text>
</comment>
<evidence type="ECO:0000256" key="3">
    <source>
        <dbReference type="ARBA" id="ARBA00022692"/>
    </source>
</evidence>
<dbReference type="Pfam" id="PF05251">
    <property type="entry name" value="Ost5"/>
    <property type="match status" value="1"/>
</dbReference>
<sequence>MDIQKSDFVDVSTYSRYSGPVDASIIPLMSYLLLGAGLFFMAYFFVYEVTSTKTSRELKKELLVAFLAAVFLGVGTIFTLLFVGIYV</sequence>
<proteinExistence type="inferred from homology"/>
<keyword evidence="5 6" id="KW-0472">Membrane</keyword>
<evidence type="ECO:0000256" key="5">
    <source>
        <dbReference type="ARBA" id="ARBA00023136"/>
    </source>
</evidence>
<dbReference type="OrthoDB" id="18408at2759"/>
<feature type="transmembrane region" description="Helical" evidence="6">
    <location>
        <begin position="28"/>
        <end position="50"/>
    </location>
</feature>
<protein>
    <recommendedName>
        <fullName evidence="6">Dolichyl-diphosphooligosaccharide-protein glycosyltransferase subunit TMEM258</fullName>
    </recommendedName>
    <alternativeName>
        <fullName evidence="6">Transmembrane protein 258</fullName>
    </alternativeName>
</protein>
<dbReference type="EMBL" id="MTYJ01000001">
    <property type="protein sequence ID" value="OQV26039.1"/>
    <property type="molecule type" value="Genomic_DNA"/>
</dbReference>
<evidence type="ECO:0000313" key="7">
    <source>
        <dbReference type="EMBL" id="OQV26039.1"/>
    </source>
</evidence>